<evidence type="ECO:0000313" key="3">
    <source>
        <dbReference type="Proteomes" id="UP000319771"/>
    </source>
</evidence>
<proteinExistence type="predicted"/>
<dbReference type="GO" id="GO:0008253">
    <property type="term" value="F:5'-nucleotidase activity"/>
    <property type="evidence" value="ECO:0007669"/>
    <property type="project" value="InterPro"/>
</dbReference>
<comment type="caution">
    <text evidence="2">The sequence shown here is derived from an EMBL/GenBank/DDBJ whole genome shotgun (WGS) entry which is preliminary data.</text>
</comment>
<evidence type="ECO:0000256" key="1">
    <source>
        <dbReference type="SAM" id="MobiDB-lite"/>
    </source>
</evidence>
<feature type="region of interest" description="Disordered" evidence="1">
    <location>
        <begin position="295"/>
        <end position="314"/>
    </location>
</feature>
<dbReference type="PANTHER" id="PTHR31367:SF5">
    <property type="entry name" value="CYTOSOLIC 5'-NUCLEOTIDASE 1A"/>
    <property type="match status" value="1"/>
</dbReference>
<sequence>MPNDSTRFAVGVSSQVLFDFSGKDETRAAERQQESASVGARAGSLLPGRALPLVKALLRLAESTSRRFELVVFSPASADASPRLFASLHEHGLHATRAAFTGGEAFGAYLQAFGVDLLLSADNEEVSQAVASGTLAALVMTSLVDAHRPIDQIRLAFDGDAAVFAEVRRADQGAEGTWPTSVEKPLASLTKLLSELQTGEPGTRHVRTALISRSASPAEQPVLKALREANVRLDEAYFGTGLPHKELLEVFRAHLLFAGAESPHFRVSEEVAKADLDEMEEEARASETAWARLRARAGNRDSSAAADDSPSARK</sequence>
<protein>
    <submittedName>
        <fullName evidence="2">5'-nucleotidase</fullName>
    </submittedName>
</protein>
<name>A0A538U5X0_UNCEI</name>
<dbReference type="InterPro" id="IPR010394">
    <property type="entry name" value="5-nucleotidase"/>
</dbReference>
<organism evidence="2 3">
    <name type="scientific">Eiseniibacteriota bacterium</name>
    <dbReference type="NCBI Taxonomy" id="2212470"/>
    <lineage>
        <taxon>Bacteria</taxon>
        <taxon>Candidatus Eiseniibacteriota</taxon>
    </lineage>
</organism>
<dbReference type="GO" id="GO:0000166">
    <property type="term" value="F:nucleotide binding"/>
    <property type="evidence" value="ECO:0007669"/>
    <property type="project" value="InterPro"/>
</dbReference>
<dbReference type="EMBL" id="VBPB01000172">
    <property type="protein sequence ID" value="TMQ71292.1"/>
    <property type="molecule type" value="Genomic_DNA"/>
</dbReference>
<dbReference type="GO" id="GO:0000287">
    <property type="term" value="F:magnesium ion binding"/>
    <property type="evidence" value="ECO:0007669"/>
    <property type="project" value="InterPro"/>
</dbReference>
<gene>
    <name evidence="2" type="ORF">E6K81_10410</name>
</gene>
<dbReference type="Pfam" id="PF06189">
    <property type="entry name" value="5-nucleotidase"/>
    <property type="match status" value="1"/>
</dbReference>
<dbReference type="GO" id="GO:0005737">
    <property type="term" value="C:cytoplasm"/>
    <property type="evidence" value="ECO:0007669"/>
    <property type="project" value="InterPro"/>
</dbReference>
<dbReference type="GO" id="GO:0009117">
    <property type="term" value="P:nucleotide metabolic process"/>
    <property type="evidence" value="ECO:0007669"/>
    <property type="project" value="InterPro"/>
</dbReference>
<dbReference type="PANTHER" id="PTHR31367">
    <property type="entry name" value="CYTOSOLIC 5'-NUCLEOTIDASE 1 FAMILY MEMBER"/>
    <property type="match status" value="1"/>
</dbReference>
<reference evidence="2 3" key="1">
    <citation type="journal article" date="2019" name="Nat. Microbiol.">
        <title>Mediterranean grassland soil C-N compound turnover is dependent on rainfall and depth, and is mediated by genomically divergent microorganisms.</title>
        <authorList>
            <person name="Diamond S."/>
            <person name="Andeer P.F."/>
            <person name="Li Z."/>
            <person name="Crits-Christoph A."/>
            <person name="Burstein D."/>
            <person name="Anantharaman K."/>
            <person name="Lane K.R."/>
            <person name="Thomas B.C."/>
            <person name="Pan C."/>
            <person name="Northen T.R."/>
            <person name="Banfield J.F."/>
        </authorList>
    </citation>
    <scope>NUCLEOTIDE SEQUENCE [LARGE SCALE GENOMIC DNA]</scope>
    <source>
        <strain evidence="2">WS_11</strain>
    </source>
</reference>
<evidence type="ECO:0000313" key="2">
    <source>
        <dbReference type="EMBL" id="TMQ71292.1"/>
    </source>
</evidence>
<accession>A0A538U5X0</accession>
<feature type="compositionally biased region" description="Low complexity" evidence="1">
    <location>
        <begin position="300"/>
        <end position="314"/>
    </location>
</feature>
<dbReference type="AlphaFoldDB" id="A0A538U5X0"/>
<dbReference type="Proteomes" id="UP000319771">
    <property type="component" value="Unassembled WGS sequence"/>
</dbReference>